<proteinExistence type="predicted"/>
<dbReference type="EMBL" id="CATQJA010000957">
    <property type="protein sequence ID" value="CAJ0565070.1"/>
    <property type="molecule type" value="Genomic_DNA"/>
</dbReference>
<accession>A0AA36FU22</accession>
<evidence type="ECO:0000313" key="1">
    <source>
        <dbReference type="EMBL" id="CAJ0565070.1"/>
    </source>
</evidence>
<keyword evidence="2" id="KW-1185">Reference proteome</keyword>
<reference evidence="1" key="1">
    <citation type="submission" date="2023-06" db="EMBL/GenBank/DDBJ databases">
        <authorList>
            <person name="Delattre M."/>
        </authorList>
    </citation>
    <scope>NUCLEOTIDE SEQUENCE</scope>
    <source>
        <strain evidence="1">AF72</strain>
    </source>
</reference>
<organism evidence="1 2">
    <name type="scientific">Mesorhabditis spiculigera</name>
    <dbReference type="NCBI Taxonomy" id="96644"/>
    <lineage>
        <taxon>Eukaryota</taxon>
        <taxon>Metazoa</taxon>
        <taxon>Ecdysozoa</taxon>
        <taxon>Nematoda</taxon>
        <taxon>Chromadorea</taxon>
        <taxon>Rhabditida</taxon>
        <taxon>Rhabditina</taxon>
        <taxon>Rhabditomorpha</taxon>
        <taxon>Rhabditoidea</taxon>
        <taxon>Rhabditidae</taxon>
        <taxon>Mesorhabditinae</taxon>
        <taxon>Mesorhabditis</taxon>
    </lineage>
</organism>
<name>A0AA36FU22_9BILA</name>
<gene>
    <name evidence="1" type="ORF">MSPICULIGERA_LOCUS3730</name>
</gene>
<protein>
    <submittedName>
        <fullName evidence="1">Uncharacterized protein</fullName>
    </submittedName>
</protein>
<dbReference type="AlphaFoldDB" id="A0AA36FU22"/>
<evidence type="ECO:0000313" key="2">
    <source>
        <dbReference type="Proteomes" id="UP001177023"/>
    </source>
</evidence>
<sequence length="162" mass="18706">MEVADFPAVKRVERKFVLAYHPDWCGKFSCERFAKASVLHLFHRNSSKHELEVQRREENGTAFATNSEMRQRKCLVRMITCGALACRIGCALINDTHSPARCSDTKLIQFLPKRAEMSRRKCLVRIETEFTTNLYGTRPSSAIRMSISKRNERSSRSLCIFE</sequence>
<comment type="caution">
    <text evidence="1">The sequence shown here is derived from an EMBL/GenBank/DDBJ whole genome shotgun (WGS) entry which is preliminary data.</text>
</comment>
<dbReference type="Proteomes" id="UP001177023">
    <property type="component" value="Unassembled WGS sequence"/>
</dbReference>
<feature type="non-terminal residue" evidence="1">
    <location>
        <position position="162"/>
    </location>
</feature>